<dbReference type="Proteomes" id="UP000010474">
    <property type="component" value="Plasmid pANACY.03"/>
</dbReference>
<keyword evidence="1" id="KW-0614">Plasmid</keyword>
<organism evidence="1 2">
    <name type="scientific">Anabaena cylindrica (strain ATCC 27899 / PCC 7122)</name>
    <dbReference type="NCBI Taxonomy" id="272123"/>
    <lineage>
        <taxon>Bacteria</taxon>
        <taxon>Bacillati</taxon>
        <taxon>Cyanobacteriota</taxon>
        <taxon>Cyanophyceae</taxon>
        <taxon>Nostocales</taxon>
        <taxon>Nostocaceae</taxon>
        <taxon>Anabaena</taxon>
    </lineage>
</organism>
<dbReference type="AlphaFoldDB" id="K9ZRZ6"/>
<dbReference type="KEGG" id="acy:Anacy_6014"/>
<name>K9ZRZ6_ANACC</name>
<dbReference type="EMBL" id="CP003662">
    <property type="protein sequence ID" value="AFZ61292.1"/>
    <property type="molecule type" value="Genomic_DNA"/>
</dbReference>
<geneLocation type="plasmid" evidence="1 2">
    <name>pANACY.03</name>
</geneLocation>
<proteinExistence type="predicted"/>
<gene>
    <name evidence="1" type="ordered locus">Anacy_6014</name>
</gene>
<accession>K9ZRZ6</accession>
<keyword evidence="2" id="KW-1185">Reference proteome</keyword>
<protein>
    <submittedName>
        <fullName evidence="1">Uncharacterized protein</fullName>
    </submittedName>
</protein>
<dbReference type="PATRIC" id="fig|272123.3.peg.6530"/>
<reference evidence="2" key="1">
    <citation type="journal article" date="2013" name="Proc. Natl. Acad. Sci. U.S.A.">
        <title>Improving the coverage of the cyanobacterial phylum using diversity-driven genome sequencing.</title>
        <authorList>
            <person name="Shih P.M."/>
            <person name="Wu D."/>
            <person name="Latifi A."/>
            <person name="Axen S.D."/>
            <person name="Fewer D.P."/>
            <person name="Talla E."/>
            <person name="Calteau A."/>
            <person name="Cai F."/>
            <person name="Tandeau de Marsac N."/>
            <person name="Rippka R."/>
            <person name="Herdman M."/>
            <person name="Sivonen K."/>
            <person name="Coursin T."/>
            <person name="Laurent T."/>
            <person name="Goodwin L."/>
            <person name="Nolan M."/>
            <person name="Davenport K.W."/>
            <person name="Han C.S."/>
            <person name="Rubin E.M."/>
            <person name="Eisen J.A."/>
            <person name="Woyke T."/>
            <person name="Gugger M."/>
            <person name="Kerfeld C.A."/>
        </authorList>
    </citation>
    <scope>NUCLEOTIDE SEQUENCE [LARGE SCALE GENOMIC DNA]</scope>
    <source>
        <strain evidence="2">ATCC 27899 / PCC 7122</strain>
    </source>
</reference>
<evidence type="ECO:0000313" key="2">
    <source>
        <dbReference type="Proteomes" id="UP000010474"/>
    </source>
</evidence>
<sequence>MRIGGNPDITEHSFQCKIAEIPAEQYSIRLIPGTKKALREKFGSKSSDKVREAIAKLLED</sequence>
<evidence type="ECO:0000313" key="1">
    <source>
        <dbReference type="EMBL" id="AFZ61292.1"/>
    </source>
</evidence>
<dbReference type="RefSeq" id="WP_015217761.1">
    <property type="nucleotide sequence ID" value="NC_019773.1"/>
</dbReference>
<dbReference type="HOGENOM" id="CLU_2930977_0_0_3"/>